<proteinExistence type="predicted"/>
<evidence type="ECO:0000313" key="5">
    <source>
        <dbReference type="Proteomes" id="UP000054308"/>
    </source>
</evidence>
<dbReference type="EMBL" id="KL217824">
    <property type="protein sequence ID" value="KFO99540.1"/>
    <property type="molecule type" value="Genomic_DNA"/>
</dbReference>
<dbReference type="InterPro" id="IPR001507">
    <property type="entry name" value="ZP_dom"/>
</dbReference>
<dbReference type="PROSITE" id="PS51034">
    <property type="entry name" value="ZP_2"/>
    <property type="match status" value="1"/>
</dbReference>
<feature type="non-terminal residue" evidence="4">
    <location>
        <position position="116"/>
    </location>
</feature>
<feature type="non-terminal residue" evidence="4">
    <location>
        <position position="1"/>
    </location>
</feature>
<reference evidence="4 5" key="1">
    <citation type="submission" date="2014-04" db="EMBL/GenBank/DDBJ databases">
        <title>Genome evolution of avian class.</title>
        <authorList>
            <person name="Zhang G."/>
            <person name="Li C."/>
        </authorList>
    </citation>
    <scope>NUCLEOTIDE SEQUENCE [LARGE SCALE GENOMIC DNA]</scope>
    <source>
        <strain evidence="4">BGI_N300</strain>
    </source>
</reference>
<evidence type="ECO:0000313" key="4">
    <source>
        <dbReference type="EMBL" id="KFO99540.1"/>
    </source>
</evidence>
<organism evidence="4 5">
    <name type="scientific">Calypte anna</name>
    <name type="common">Anna's hummingbird</name>
    <name type="synonym">Archilochus anna</name>
    <dbReference type="NCBI Taxonomy" id="9244"/>
    <lineage>
        <taxon>Eukaryota</taxon>
        <taxon>Metazoa</taxon>
        <taxon>Chordata</taxon>
        <taxon>Craniata</taxon>
        <taxon>Vertebrata</taxon>
        <taxon>Euteleostomi</taxon>
        <taxon>Archelosauria</taxon>
        <taxon>Archosauria</taxon>
        <taxon>Dinosauria</taxon>
        <taxon>Saurischia</taxon>
        <taxon>Theropoda</taxon>
        <taxon>Coelurosauria</taxon>
        <taxon>Aves</taxon>
        <taxon>Neognathae</taxon>
        <taxon>Neoaves</taxon>
        <taxon>Strisores</taxon>
        <taxon>Apodiformes</taxon>
        <taxon>Trochilidae</taxon>
        <taxon>Calypte</taxon>
    </lineage>
</organism>
<sequence>PYYVDLKQNLFLEASLHSSDSNLVVFVDTCVASPDPHNFEIQTYDLIRHGCVKDSTYSSYYSPHSSAARFSFSAFSFINQHPSVYLKCELVVCKERDYSSRCYQGCASRYKRTVSS</sequence>
<feature type="domain" description="ZP" evidence="3">
    <location>
        <begin position="1"/>
        <end position="109"/>
    </location>
</feature>
<keyword evidence="2" id="KW-1015">Disulfide bond</keyword>
<dbReference type="FunFam" id="2.60.40.4100:FF:000005">
    <property type="entry name" value="Deleted in malignant brain tumors 1"/>
    <property type="match status" value="1"/>
</dbReference>
<dbReference type="Pfam" id="PF00100">
    <property type="entry name" value="Zona_pellucida"/>
    <property type="match status" value="1"/>
</dbReference>
<accession>A0A091IIM3</accession>
<evidence type="ECO:0000256" key="1">
    <source>
        <dbReference type="ARBA" id="ARBA00022729"/>
    </source>
</evidence>
<name>A0A091IIM3_CALAN</name>
<keyword evidence="5" id="KW-1185">Reference proteome</keyword>
<dbReference type="STRING" id="9244.A0A091IIM3"/>
<dbReference type="AlphaFoldDB" id="A0A091IIM3"/>
<gene>
    <name evidence="4" type="ORF">N300_08979</name>
</gene>
<dbReference type="InterPro" id="IPR055355">
    <property type="entry name" value="ZP-C"/>
</dbReference>
<dbReference type="InterPro" id="IPR042235">
    <property type="entry name" value="ZP-C_dom"/>
</dbReference>
<dbReference type="PANTHER" id="PTHR14002">
    <property type="entry name" value="ENDOGLIN/TGF-BETA RECEPTOR TYPE III"/>
    <property type="match status" value="1"/>
</dbReference>
<protein>
    <submittedName>
        <fullName evidence="4">Deleted in malignant brain tumors 1 protein</fullName>
    </submittedName>
</protein>
<dbReference type="Proteomes" id="UP000054308">
    <property type="component" value="Unassembled WGS sequence"/>
</dbReference>
<dbReference type="Gene3D" id="2.60.40.4100">
    <property type="entry name" value="Zona pellucida, ZP-C domain"/>
    <property type="match status" value="1"/>
</dbReference>
<keyword evidence="1" id="KW-0732">Signal</keyword>
<evidence type="ECO:0000256" key="2">
    <source>
        <dbReference type="ARBA" id="ARBA00023157"/>
    </source>
</evidence>
<evidence type="ECO:0000259" key="3">
    <source>
        <dbReference type="PROSITE" id="PS51034"/>
    </source>
</evidence>
<dbReference type="PANTHER" id="PTHR14002:SF38">
    <property type="entry name" value="CUB AND ZONA PELLUCIDA-LIKE DOMAIN-CONTAINING PROTEIN 1"/>
    <property type="match status" value="1"/>
</dbReference>